<sequence>MNFKSQKILFLAGEIHRPFLRTHLTSLGAEVITSIVYRTTPLPPNNQLDQINANDWVVFFSPSHTSEIVKYLKSLTFSPHIAAIGPTTHQFLIENGFNVDVTASQPTPTSLYEGINNFKV</sequence>
<evidence type="ECO:0000313" key="2">
    <source>
        <dbReference type="EMBL" id="KNC29385.1"/>
    </source>
</evidence>
<dbReference type="Gene3D" id="3.40.50.10090">
    <property type="match status" value="1"/>
</dbReference>
<dbReference type="Proteomes" id="UP000037069">
    <property type="component" value="Unassembled WGS sequence"/>
</dbReference>
<dbReference type="GO" id="GO:0005829">
    <property type="term" value="C:cytosol"/>
    <property type="evidence" value="ECO:0007669"/>
    <property type="project" value="TreeGrafter"/>
</dbReference>
<feature type="domain" description="Tetrapyrrole biosynthesis uroporphyrinogen III synthase" evidence="1">
    <location>
        <begin position="4"/>
        <end position="112"/>
    </location>
</feature>
<dbReference type="InterPro" id="IPR036108">
    <property type="entry name" value="4pyrrol_syn_uPrphyn_synt_sf"/>
</dbReference>
<gene>
    <name evidence="2" type="ORF">FF38_10306</name>
</gene>
<dbReference type="Pfam" id="PF02602">
    <property type="entry name" value="HEM4"/>
    <property type="match status" value="1"/>
</dbReference>
<dbReference type="InterPro" id="IPR039793">
    <property type="entry name" value="UROS/Hem4"/>
</dbReference>
<organism evidence="2 3">
    <name type="scientific">Lucilia cuprina</name>
    <name type="common">Green bottle fly</name>
    <name type="synonym">Australian sheep blowfly</name>
    <dbReference type="NCBI Taxonomy" id="7375"/>
    <lineage>
        <taxon>Eukaryota</taxon>
        <taxon>Metazoa</taxon>
        <taxon>Ecdysozoa</taxon>
        <taxon>Arthropoda</taxon>
        <taxon>Hexapoda</taxon>
        <taxon>Insecta</taxon>
        <taxon>Pterygota</taxon>
        <taxon>Neoptera</taxon>
        <taxon>Endopterygota</taxon>
        <taxon>Diptera</taxon>
        <taxon>Brachycera</taxon>
        <taxon>Muscomorpha</taxon>
        <taxon>Oestroidea</taxon>
        <taxon>Calliphoridae</taxon>
        <taxon>Luciliinae</taxon>
        <taxon>Lucilia</taxon>
    </lineage>
</organism>
<dbReference type="CDD" id="cd06578">
    <property type="entry name" value="HemD"/>
    <property type="match status" value="1"/>
</dbReference>
<keyword evidence="3" id="KW-1185">Reference proteome</keyword>
<dbReference type="GO" id="GO:0006780">
    <property type="term" value="P:uroporphyrinogen III biosynthetic process"/>
    <property type="evidence" value="ECO:0007669"/>
    <property type="project" value="InterPro"/>
</dbReference>
<dbReference type="UniPathway" id="UPA00251">
    <property type="reaction ID" value="UER00320"/>
</dbReference>
<name>A0A0L0CAY9_LUCCU</name>
<dbReference type="PANTHER" id="PTHR12390">
    <property type="entry name" value="UROPORPHYRINOGEN III SYNTHASE"/>
    <property type="match status" value="1"/>
</dbReference>
<dbReference type="AlphaFoldDB" id="A0A0L0CAY9"/>
<dbReference type="EMBL" id="JRES01000669">
    <property type="protein sequence ID" value="KNC29385.1"/>
    <property type="molecule type" value="Genomic_DNA"/>
</dbReference>
<dbReference type="PANTHER" id="PTHR12390:SF0">
    <property type="entry name" value="UROPORPHYRINOGEN-III SYNTHASE"/>
    <property type="match status" value="1"/>
</dbReference>
<dbReference type="InterPro" id="IPR003754">
    <property type="entry name" value="4pyrrol_synth_uPrphyn_synth"/>
</dbReference>
<evidence type="ECO:0000259" key="1">
    <source>
        <dbReference type="Pfam" id="PF02602"/>
    </source>
</evidence>
<accession>A0A0L0CAY9</accession>
<dbReference type="SUPFAM" id="SSF69618">
    <property type="entry name" value="HemD-like"/>
    <property type="match status" value="1"/>
</dbReference>
<dbReference type="GO" id="GO:0006782">
    <property type="term" value="P:protoporphyrinogen IX biosynthetic process"/>
    <property type="evidence" value="ECO:0007669"/>
    <property type="project" value="UniProtKB-UniPathway"/>
</dbReference>
<dbReference type="STRING" id="7375.A0A0L0CAY9"/>
<proteinExistence type="predicted"/>
<dbReference type="GO" id="GO:0004852">
    <property type="term" value="F:uroporphyrinogen-III synthase activity"/>
    <property type="evidence" value="ECO:0007669"/>
    <property type="project" value="InterPro"/>
</dbReference>
<reference evidence="2 3" key="1">
    <citation type="journal article" date="2015" name="Nat. Commun.">
        <title>Lucilia cuprina genome unlocks parasitic fly biology to underpin future interventions.</title>
        <authorList>
            <person name="Anstead C.A."/>
            <person name="Korhonen P.K."/>
            <person name="Young N.D."/>
            <person name="Hall R.S."/>
            <person name="Jex A.R."/>
            <person name="Murali S.C."/>
            <person name="Hughes D.S."/>
            <person name="Lee S.F."/>
            <person name="Perry T."/>
            <person name="Stroehlein A.J."/>
            <person name="Ansell B.R."/>
            <person name="Breugelmans B."/>
            <person name="Hofmann A."/>
            <person name="Qu J."/>
            <person name="Dugan S."/>
            <person name="Lee S.L."/>
            <person name="Chao H."/>
            <person name="Dinh H."/>
            <person name="Han Y."/>
            <person name="Doddapaneni H.V."/>
            <person name="Worley K.C."/>
            <person name="Muzny D.M."/>
            <person name="Ioannidis P."/>
            <person name="Waterhouse R.M."/>
            <person name="Zdobnov E.M."/>
            <person name="James P.J."/>
            <person name="Bagnall N.H."/>
            <person name="Kotze A.C."/>
            <person name="Gibbs R.A."/>
            <person name="Richards S."/>
            <person name="Batterham P."/>
            <person name="Gasser R.B."/>
        </authorList>
    </citation>
    <scope>NUCLEOTIDE SEQUENCE [LARGE SCALE GENOMIC DNA]</scope>
    <source>
        <strain evidence="2 3">LS</strain>
        <tissue evidence="2">Full body</tissue>
    </source>
</reference>
<protein>
    <recommendedName>
        <fullName evidence="1">Tetrapyrrole biosynthesis uroporphyrinogen III synthase domain-containing protein</fullName>
    </recommendedName>
</protein>
<comment type="caution">
    <text evidence="2">The sequence shown here is derived from an EMBL/GenBank/DDBJ whole genome shotgun (WGS) entry which is preliminary data.</text>
</comment>
<evidence type="ECO:0000313" key="3">
    <source>
        <dbReference type="Proteomes" id="UP000037069"/>
    </source>
</evidence>